<evidence type="ECO:0008006" key="5">
    <source>
        <dbReference type="Google" id="ProtNLM"/>
    </source>
</evidence>
<dbReference type="Gene3D" id="2.20.70.10">
    <property type="match status" value="1"/>
</dbReference>
<dbReference type="EMBL" id="HBGE01046797">
    <property type="protein sequence ID" value="CAD9143696.1"/>
    <property type="molecule type" value="Transcribed_RNA"/>
</dbReference>
<organism evidence="4">
    <name type="scientific">Alexandrium catenella</name>
    <name type="common">Red tide dinoflagellate</name>
    <name type="synonym">Gonyaulax catenella</name>
    <dbReference type="NCBI Taxonomy" id="2925"/>
    <lineage>
        <taxon>Eukaryota</taxon>
        <taxon>Sar</taxon>
        <taxon>Alveolata</taxon>
        <taxon>Dinophyceae</taxon>
        <taxon>Gonyaulacales</taxon>
        <taxon>Pyrocystaceae</taxon>
        <taxon>Alexandrium</taxon>
    </lineage>
</organism>
<gene>
    <name evidence="4" type="ORF">ACAT0790_LOCUS28241</name>
</gene>
<accession>A0A7S1W1G7</accession>
<dbReference type="Gene3D" id="1.10.238.10">
    <property type="entry name" value="EF-hand"/>
    <property type="match status" value="1"/>
</dbReference>
<dbReference type="GO" id="GO:0070063">
    <property type="term" value="F:RNA polymerase binding"/>
    <property type="evidence" value="ECO:0007669"/>
    <property type="project" value="InterPro"/>
</dbReference>
<dbReference type="PANTHER" id="PTHR15377:SF3">
    <property type="entry name" value="WW DOMAIN-CONTAINING PROTEIN"/>
    <property type="match status" value="1"/>
</dbReference>
<evidence type="ECO:0000259" key="3">
    <source>
        <dbReference type="PROSITE" id="PS50031"/>
    </source>
</evidence>
<dbReference type="GO" id="GO:0003712">
    <property type="term" value="F:transcription coregulator activity"/>
    <property type="evidence" value="ECO:0007669"/>
    <property type="project" value="TreeGrafter"/>
</dbReference>
<dbReference type="InterPro" id="IPR000261">
    <property type="entry name" value="EH_dom"/>
</dbReference>
<dbReference type="GO" id="GO:0005634">
    <property type="term" value="C:nucleus"/>
    <property type="evidence" value="ECO:0007669"/>
    <property type="project" value="TreeGrafter"/>
</dbReference>
<evidence type="ECO:0000313" key="4">
    <source>
        <dbReference type="EMBL" id="CAD9143696.1"/>
    </source>
</evidence>
<dbReference type="SMART" id="SM00027">
    <property type="entry name" value="EH"/>
    <property type="match status" value="1"/>
</dbReference>
<dbReference type="InterPro" id="IPR011992">
    <property type="entry name" value="EF-hand-dom_pair"/>
</dbReference>
<dbReference type="Pfam" id="PF12763">
    <property type="entry name" value="EH"/>
    <property type="match status" value="1"/>
</dbReference>
<evidence type="ECO:0000256" key="1">
    <source>
        <dbReference type="ARBA" id="ARBA00022737"/>
    </source>
</evidence>
<dbReference type="Pfam" id="PF00397">
    <property type="entry name" value="WW"/>
    <property type="match status" value="1"/>
</dbReference>
<dbReference type="SUPFAM" id="SSF47473">
    <property type="entry name" value="EF-hand"/>
    <property type="match status" value="1"/>
</dbReference>
<feature type="domain" description="WW" evidence="2">
    <location>
        <begin position="361"/>
        <end position="388"/>
    </location>
</feature>
<sequence>MGGEWPNWTKIEELVKSDKYVSGNNEFTAFKKKVLKASVPEIDEQAEHAPVTWDFLIGFAAAKNMYRKLVIQVFNKLTQVPGWVAVFRESTTLHDKIKTLHEDLQAALGAQHEVIKMSIAPKALQSMKFVRKDEQPERVREAMEKEKMVDAIREETNMPDEAFGSPKASDDQEAFFPGKLSKELAAFQEGIDAVLSIDDDAKMENGGLEALNTLRIGCVMCAGQEEFFQHEIRHVHDVYGFVLGYARRKPGEVSRVAEVINILMTSPSWSAVFEASPPLHDGLRSLPIEAQAALGLQHEKLMQFVAPEAKAKATGGDLPEEVKGVAAKMKTINFFPGPPQGGDEVQAAILAAAEPVPKDEWREAKTPEGHSYYYNLRTRESTWERPAALGGPRVYAPGDEVEVWSNGMKVWGRGRVEKVEGDKVTAEFSLPNGTQAKKELPASHKDLRPARAAPSGKAWTAEEKKAYQGWFSSLSGGADAKPSAPVAQFLATSGLGRAVLKQVWAVANPGSKADLGFEEFAGCCRLVAHCQAMKDSPTLKEADRPLRVKLREECFAAKPPQLPKFGT</sequence>
<proteinExistence type="predicted"/>
<dbReference type="PROSITE" id="PS50020">
    <property type="entry name" value="WW_DOMAIN_2"/>
    <property type="match status" value="1"/>
</dbReference>
<dbReference type="CDD" id="cd00201">
    <property type="entry name" value="WW"/>
    <property type="match status" value="1"/>
</dbReference>
<dbReference type="SUPFAM" id="SSF51045">
    <property type="entry name" value="WW domain"/>
    <property type="match status" value="1"/>
</dbReference>
<dbReference type="InterPro" id="IPR036020">
    <property type="entry name" value="WW_dom_sf"/>
</dbReference>
<keyword evidence="1" id="KW-0677">Repeat</keyword>
<protein>
    <recommendedName>
        <fullName evidence="5">WW domain-containing protein</fullName>
    </recommendedName>
</protein>
<dbReference type="PROSITE" id="PS50031">
    <property type="entry name" value="EH"/>
    <property type="match status" value="1"/>
</dbReference>
<dbReference type="SMART" id="SM00456">
    <property type="entry name" value="WW"/>
    <property type="match status" value="1"/>
</dbReference>
<dbReference type="InterPro" id="IPR001202">
    <property type="entry name" value="WW_dom"/>
</dbReference>
<reference evidence="4" key="1">
    <citation type="submission" date="2021-01" db="EMBL/GenBank/DDBJ databases">
        <authorList>
            <person name="Corre E."/>
            <person name="Pelletier E."/>
            <person name="Niang G."/>
            <person name="Scheremetjew M."/>
            <person name="Finn R."/>
            <person name="Kale V."/>
            <person name="Holt S."/>
            <person name="Cochrane G."/>
            <person name="Meng A."/>
            <person name="Brown T."/>
            <person name="Cohen L."/>
        </authorList>
    </citation>
    <scope>NUCLEOTIDE SEQUENCE</scope>
    <source>
        <strain evidence="4">OF101</strain>
    </source>
</reference>
<dbReference type="InterPro" id="IPR045148">
    <property type="entry name" value="TCRG1-like"/>
</dbReference>
<name>A0A7S1W1G7_ALECA</name>
<dbReference type="PANTHER" id="PTHR15377">
    <property type="entry name" value="TRANSCRIPTION ELONGATION REGULATOR 1"/>
    <property type="match status" value="1"/>
</dbReference>
<feature type="domain" description="EH" evidence="3">
    <location>
        <begin position="463"/>
        <end position="528"/>
    </location>
</feature>
<dbReference type="AlphaFoldDB" id="A0A7S1W1G7"/>
<dbReference type="PROSITE" id="PS01159">
    <property type="entry name" value="WW_DOMAIN_1"/>
    <property type="match status" value="1"/>
</dbReference>
<evidence type="ECO:0000259" key="2">
    <source>
        <dbReference type="PROSITE" id="PS50020"/>
    </source>
</evidence>